<sequence length="122" mass="14040">MTPMQLLLVFHLFPLTPSQKGMNSDLHMPLMHSPDIPPPPPHLGQKPSTNLNMCLQTHKKACTAISKTWVNWSRCQAPYSRFQRWTVPESAGKRLPIERALLWLSGKCEKWPINNQTINTYH</sequence>
<keyword evidence="1" id="KW-0732">Signal</keyword>
<name>A0A9P5TVW7_9AGAR</name>
<feature type="signal peptide" evidence="1">
    <location>
        <begin position="1"/>
        <end position="18"/>
    </location>
</feature>
<protein>
    <recommendedName>
        <fullName evidence="4">Secreted protein</fullName>
    </recommendedName>
</protein>
<keyword evidence="3" id="KW-1185">Reference proteome</keyword>
<evidence type="ECO:0000256" key="1">
    <source>
        <dbReference type="SAM" id="SignalP"/>
    </source>
</evidence>
<dbReference type="AlphaFoldDB" id="A0A9P5TVW7"/>
<feature type="chain" id="PRO_5040468997" description="Secreted protein" evidence="1">
    <location>
        <begin position="19"/>
        <end position="122"/>
    </location>
</feature>
<reference evidence="2" key="1">
    <citation type="submission" date="2020-11" db="EMBL/GenBank/DDBJ databases">
        <authorList>
            <consortium name="DOE Joint Genome Institute"/>
            <person name="Ahrendt S."/>
            <person name="Riley R."/>
            <person name="Andreopoulos W."/>
            <person name="Labutti K."/>
            <person name="Pangilinan J."/>
            <person name="Ruiz-Duenas F.J."/>
            <person name="Barrasa J.M."/>
            <person name="Sanchez-Garcia M."/>
            <person name="Camarero S."/>
            <person name="Miyauchi S."/>
            <person name="Serrano A."/>
            <person name="Linde D."/>
            <person name="Babiker R."/>
            <person name="Drula E."/>
            <person name="Ayuso-Fernandez I."/>
            <person name="Pacheco R."/>
            <person name="Padilla G."/>
            <person name="Ferreira P."/>
            <person name="Barriuso J."/>
            <person name="Kellner H."/>
            <person name="Castanera R."/>
            <person name="Alfaro M."/>
            <person name="Ramirez L."/>
            <person name="Pisabarro A.G."/>
            <person name="Kuo A."/>
            <person name="Tritt A."/>
            <person name="Lipzen A."/>
            <person name="He G."/>
            <person name="Yan M."/>
            <person name="Ng V."/>
            <person name="Cullen D."/>
            <person name="Martin F."/>
            <person name="Rosso M.-N."/>
            <person name="Henrissat B."/>
            <person name="Hibbett D."/>
            <person name="Martinez A.T."/>
            <person name="Grigoriev I.V."/>
        </authorList>
    </citation>
    <scope>NUCLEOTIDE SEQUENCE</scope>
    <source>
        <strain evidence="2">AH 40177</strain>
    </source>
</reference>
<dbReference type="Proteomes" id="UP000772434">
    <property type="component" value="Unassembled WGS sequence"/>
</dbReference>
<organism evidence="2 3">
    <name type="scientific">Rhodocollybia butyracea</name>
    <dbReference type="NCBI Taxonomy" id="206335"/>
    <lineage>
        <taxon>Eukaryota</taxon>
        <taxon>Fungi</taxon>
        <taxon>Dikarya</taxon>
        <taxon>Basidiomycota</taxon>
        <taxon>Agaricomycotina</taxon>
        <taxon>Agaricomycetes</taxon>
        <taxon>Agaricomycetidae</taxon>
        <taxon>Agaricales</taxon>
        <taxon>Marasmiineae</taxon>
        <taxon>Omphalotaceae</taxon>
        <taxon>Rhodocollybia</taxon>
    </lineage>
</organism>
<proteinExistence type="predicted"/>
<accession>A0A9P5TVW7</accession>
<evidence type="ECO:0000313" key="3">
    <source>
        <dbReference type="Proteomes" id="UP000772434"/>
    </source>
</evidence>
<evidence type="ECO:0000313" key="2">
    <source>
        <dbReference type="EMBL" id="KAF9026894.1"/>
    </source>
</evidence>
<dbReference type="EMBL" id="JADNRY010000794">
    <property type="protein sequence ID" value="KAF9026894.1"/>
    <property type="molecule type" value="Genomic_DNA"/>
</dbReference>
<gene>
    <name evidence="2" type="ORF">BDP27DRAFT_1376140</name>
</gene>
<comment type="caution">
    <text evidence="2">The sequence shown here is derived from an EMBL/GenBank/DDBJ whole genome shotgun (WGS) entry which is preliminary data.</text>
</comment>
<evidence type="ECO:0008006" key="4">
    <source>
        <dbReference type="Google" id="ProtNLM"/>
    </source>
</evidence>